<keyword evidence="3" id="KW-1185">Reference proteome</keyword>
<dbReference type="Proteomes" id="UP001519460">
    <property type="component" value="Unassembled WGS sequence"/>
</dbReference>
<reference evidence="2 3" key="1">
    <citation type="journal article" date="2023" name="Sci. Data">
        <title>Genome assembly of the Korean intertidal mud-creeper Batillaria attramentaria.</title>
        <authorList>
            <person name="Patra A.K."/>
            <person name="Ho P.T."/>
            <person name="Jun S."/>
            <person name="Lee S.J."/>
            <person name="Kim Y."/>
            <person name="Won Y.J."/>
        </authorList>
    </citation>
    <scope>NUCLEOTIDE SEQUENCE [LARGE SCALE GENOMIC DNA]</scope>
    <source>
        <strain evidence="2">Wonlab-2016</strain>
    </source>
</reference>
<sequence length="103" mass="12121">MAEDFALLRHKHVFVALLNKIQEKKKDTYVKFRKVQSVYGLILFVLGGTALLLRKTNSTRSRVVHLGPHRDRKGKDRPMRMQPLLSSYLQRLFLDGQTKRYRP</sequence>
<protein>
    <submittedName>
        <fullName evidence="2">Uncharacterized protein</fullName>
    </submittedName>
</protein>
<accession>A0ABD0M992</accession>
<proteinExistence type="predicted"/>
<keyword evidence="1" id="KW-1133">Transmembrane helix</keyword>
<comment type="caution">
    <text evidence="2">The sequence shown here is derived from an EMBL/GenBank/DDBJ whole genome shotgun (WGS) entry which is preliminary data.</text>
</comment>
<dbReference type="AlphaFoldDB" id="A0ABD0M992"/>
<keyword evidence="1" id="KW-0472">Membrane</keyword>
<feature type="transmembrane region" description="Helical" evidence="1">
    <location>
        <begin position="36"/>
        <end position="53"/>
    </location>
</feature>
<gene>
    <name evidence="2" type="ORF">BaRGS_00000449</name>
</gene>
<keyword evidence="1" id="KW-0812">Transmembrane</keyword>
<evidence type="ECO:0000313" key="2">
    <source>
        <dbReference type="EMBL" id="KAK7508210.1"/>
    </source>
</evidence>
<dbReference type="EMBL" id="JACVVK020000002">
    <property type="protein sequence ID" value="KAK7508210.1"/>
    <property type="molecule type" value="Genomic_DNA"/>
</dbReference>
<organism evidence="2 3">
    <name type="scientific">Batillaria attramentaria</name>
    <dbReference type="NCBI Taxonomy" id="370345"/>
    <lineage>
        <taxon>Eukaryota</taxon>
        <taxon>Metazoa</taxon>
        <taxon>Spiralia</taxon>
        <taxon>Lophotrochozoa</taxon>
        <taxon>Mollusca</taxon>
        <taxon>Gastropoda</taxon>
        <taxon>Caenogastropoda</taxon>
        <taxon>Sorbeoconcha</taxon>
        <taxon>Cerithioidea</taxon>
        <taxon>Batillariidae</taxon>
        <taxon>Batillaria</taxon>
    </lineage>
</organism>
<evidence type="ECO:0000256" key="1">
    <source>
        <dbReference type="SAM" id="Phobius"/>
    </source>
</evidence>
<evidence type="ECO:0000313" key="3">
    <source>
        <dbReference type="Proteomes" id="UP001519460"/>
    </source>
</evidence>
<name>A0ABD0M992_9CAEN</name>